<dbReference type="Gene3D" id="2.60.40.10">
    <property type="entry name" value="Immunoglobulins"/>
    <property type="match status" value="1"/>
</dbReference>
<keyword evidence="1" id="KW-0732">Signal</keyword>
<protein>
    <submittedName>
        <fullName evidence="4">IPTL-CTERM sorting domain-containing protein</fullName>
    </submittedName>
</protein>
<dbReference type="InterPro" id="IPR001434">
    <property type="entry name" value="OmcB-like_DUF11"/>
</dbReference>
<dbReference type="PROSITE" id="PS51257">
    <property type="entry name" value="PROKAR_LIPOPROTEIN"/>
    <property type="match status" value="1"/>
</dbReference>
<sequence>MKGFRIAMAHYVGLGCAVAALLHPLVGQAQTAPVISCSTDPAIFNTGIDGSNGYSINSPKLALGSLDAHWSIASALGDITTPAAAAALSYAQGPVDRPGAGNGAWVQSPFGNAQWIGVQYGRSYYVYQYQFSLDPSVDPDSFNLSLSLYVDNQVKRILVNDAVFDYTNNGSSLGVGGFGAGGNVPVVLNHGFRTGANTIYVVVGNQGDPSGLLVQSSGTASCSPPLSVAKQAVNNDGSAYTGLASANAPVFYNITVTNASTRDASGTRLRDTLPDGLQTAGSTWSCSRPAGSAAVCPVPATGGFPLDSVLPTLPAGSALVFRVNTRFSNPLPAGATVITNTATIEPPATSTLSCAARDGFPTPCSASASVATSPLLSVTKTVDATGPLYAGQTATYTVTVKNEGAAELTGVALSDSLPAGFASATWSCQSPVGSLAVCPQASGSLAAGGVLSQTIASMRANASLVYTVVATVDSIATRMDQVSNTASVAASNAEWLCYNPATAQTQAKPCNASVTVDLWPNPLLQLSKTAQATGTVYAGQPMNYTITAHNAGQVPVTQAHITDPLPAGLENASWTCSNSGAAPCVPASGTGAVDVTVASLAAGDSVVIQLSTTVSAQPPASLVNTASLAVGEPTAQCAPASAPTAAPCQAQSTVAASDLPILGLSKTVNATNAVRPGDSLVYTITASNAGPVAITQAVLADPAPANVVLGAWTCTASGVACPAAAGSGPLNETIASLPVGASLTYVLQAQVAATAPGSSSLTNQASLRSAEPAAQCTGGTAQPCTASATVTTTAAEVPAGVKSVPSLQQWSVVLLTLLTAVIGAWRMRSRGQRIG</sequence>
<reference evidence="4" key="1">
    <citation type="submission" date="2022-09" db="EMBL/GenBank/DDBJ databases">
        <title>Bacterial diversity in gut of crayfish and pufferfish.</title>
        <authorList>
            <person name="Huang Y."/>
        </authorList>
    </citation>
    <scope>NUCLEOTIDE SEQUENCE</scope>
    <source>
        <strain evidence="4">PR12</strain>
    </source>
</reference>
<evidence type="ECO:0000313" key="4">
    <source>
        <dbReference type="EMBL" id="UXC20643.1"/>
    </source>
</evidence>
<evidence type="ECO:0000259" key="2">
    <source>
        <dbReference type="Pfam" id="PF01345"/>
    </source>
</evidence>
<evidence type="ECO:0000313" key="5">
    <source>
        <dbReference type="Proteomes" id="UP001058290"/>
    </source>
</evidence>
<feature type="domain" description="IPTL-CTERM protein sorting" evidence="3">
    <location>
        <begin position="803"/>
        <end position="828"/>
    </location>
</feature>
<feature type="domain" description="DUF11" evidence="2">
    <location>
        <begin position="376"/>
        <end position="495"/>
    </location>
</feature>
<feature type="domain" description="DUF11" evidence="2">
    <location>
        <begin position="662"/>
        <end position="771"/>
    </location>
</feature>
<dbReference type="PANTHER" id="PTHR34819:SF3">
    <property type="entry name" value="CELL SURFACE PROTEIN"/>
    <property type="match status" value="1"/>
</dbReference>
<gene>
    <name evidence="4" type="ORF">N4T19_11285</name>
</gene>
<dbReference type="InterPro" id="IPR026442">
    <property type="entry name" value="IPTL_CTERM"/>
</dbReference>
<feature type="domain" description="DUF11" evidence="2">
    <location>
        <begin position="524"/>
        <end position="628"/>
    </location>
</feature>
<dbReference type="InterPro" id="IPR051172">
    <property type="entry name" value="Chlamydia_OmcB"/>
</dbReference>
<dbReference type="InterPro" id="IPR013783">
    <property type="entry name" value="Ig-like_fold"/>
</dbReference>
<dbReference type="Pfam" id="PF18203">
    <property type="entry name" value="IPTL-CTERM"/>
    <property type="match status" value="1"/>
</dbReference>
<accession>A0ABY6A4I5</accession>
<evidence type="ECO:0000256" key="1">
    <source>
        <dbReference type="SAM" id="SignalP"/>
    </source>
</evidence>
<feature type="chain" id="PRO_5046015094" evidence="1">
    <location>
        <begin position="30"/>
        <end position="835"/>
    </location>
</feature>
<dbReference type="NCBIfam" id="TIGR04174">
    <property type="entry name" value="IPTL_CTERM"/>
    <property type="match status" value="1"/>
</dbReference>
<keyword evidence="5" id="KW-1185">Reference proteome</keyword>
<organism evidence="4 5">
    <name type="scientific">Comamonas squillarum</name>
    <dbReference type="NCBI Taxonomy" id="2977320"/>
    <lineage>
        <taxon>Bacteria</taxon>
        <taxon>Pseudomonadati</taxon>
        <taxon>Pseudomonadota</taxon>
        <taxon>Betaproteobacteria</taxon>
        <taxon>Burkholderiales</taxon>
        <taxon>Comamonadaceae</taxon>
        <taxon>Comamonas</taxon>
    </lineage>
</organism>
<proteinExistence type="predicted"/>
<dbReference type="InterPro" id="IPR047589">
    <property type="entry name" value="DUF11_rpt"/>
</dbReference>
<dbReference type="PANTHER" id="PTHR34819">
    <property type="entry name" value="LARGE CYSTEINE-RICH PERIPLASMIC PROTEIN OMCB"/>
    <property type="match status" value="1"/>
</dbReference>
<dbReference type="NCBIfam" id="TIGR01451">
    <property type="entry name" value="B_ant_repeat"/>
    <property type="match status" value="4"/>
</dbReference>
<dbReference type="RefSeq" id="WP_260720226.1">
    <property type="nucleotide sequence ID" value="NZ_CP104377.1"/>
</dbReference>
<feature type="signal peptide" evidence="1">
    <location>
        <begin position="1"/>
        <end position="29"/>
    </location>
</feature>
<dbReference type="Proteomes" id="UP001058290">
    <property type="component" value="Chromosome"/>
</dbReference>
<evidence type="ECO:0000259" key="3">
    <source>
        <dbReference type="Pfam" id="PF18203"/>
    </source>
</evidence>
<dbReference type="Pfam" id="PF01345">
    <property type="entry name" value="DUF11"/>
    <property type="match status" value="4"/>
</dbReference>
<name>A0ABY6A4I5_9BURK</name>
<feature type="domain" description="DUF11" evidence="2">
    <location>
        <begin position="245"/>
        <end position="345"/>
    </location>
</feature>
<dbReference type="EMBL" id="CP104377">
    <property type="protein sequence ID" value="UXC20643.1"/>
    <property type="molecule type" value="Genomic_DNA"/>
</dbReference>